<feature type="active site" description="Proton acceptor" evidence="4">
    <location>
        <position position="277"/>
    </location>
</feature>
<name>A0A917QEI8_9HYPH</name>
<protein>
    <submittedName>
        <fullName evidence="7">O-methyltransferase</fullName>
    </submittedName>
</protein>
<evidence type="ECO:0000256" key="2">
    <source>
        <dbReference type="ARBA" id="ARBA00022679"/>
    </source>
</evidence>
<proteinExistence type="predicted"/>
<organism evidence="7 8">
    <name type="scientific">Salinarimonas ramus</name>
    <dbReference type="NCBI Taxonomy" id="690164"/>
    <lineage>
        <taxon>Bacteria</taxon>
        <taxon>Pseudomonadati</taxon>
        <taxon>Pseudomonadota</taxon>
        <taxon>Alphaproteobacteria</taxon>
        <taxon>Hyphomicrobiales</taxon>
        <taxon>Salinarimonadaceae</taxon>
        <taxon>Salinarimonas</taxon>
    </lineage>
</organism>
<dbReference type="GO" id="GO:0046983">
    <property type="term" value="F:protein dimerization activity"/>
    <property type="evidence" value="ECO:0007669"/>
    <property type="project" value="InterPro"/>
</dbReference>
<reference evidence="7 8" key="1">
    <citation type="journal article" date="2014" name="Int. J. Syst. Evol. Microbiol.">
        <title>Complete genome sequence of Corynebacterium casei LMG S-19264T (=DSM 44701T), isolated from a smear-ripened cheese.</title>
        <authorList>
            <consortium name="US DOE Joint Genome Institute (JGI-PGF)"/>
            <person name="Walter F."/>
            <person name="Albersmeier A."/>
            <person name="Kalinowski J."/>
            <person name="Ruckert C."/>
        </authorList>
    </citation>
    <scope>NUCLEOTIDE SEQUENCE [LARGE SCALE GENOMIC DNA]</scope>
    <source>
        <strain evidence="7 8">CGMCC 1.9161</strain>
    </source>
</reference>
<dbReference type="EMBL" id="BMMF01000012">
    <property type="protein sequence ID" value="GGK46625.1"/>
    <property type="molecule type" value="Genomic_DNA"/>
</dbReference>
<dbReference type="Gene3D" id="3.40.50.150">
    <property type="entry name" value="Vaccinia Virus protein VP39"/>
    <property type="match status" value="1"/>
</dbReference>
<comment type="caution">
    <text evidence="7">The sequence shown here is derived from an EMBL/GenBank/DDBJ whole genome shotgun (WGS) entry which is preliminary data.</text>
</comment>
<dbReference type="PANTHER" id="PTHR43712">
    <property type="entry name" value="PUTATIVE (AFU_ORTHOLOGUE AFUA_4G14580)-RELATED"/>
    <property type="match status" value="1"/>
</dbReference>
<feature type="domain" description="O-methyltransferase dimerisation" evidence="6">
    <location>
        <begin position="43"/>
        <end position="104"/>
    </location>
</feature>
<dbReference type="SUPFAM" id="SSF46785">
    <property type="entry name" value="Winged helix' DNA-binding domain"/>
    <property type="match status" value="1"/>
</dbReference>
<evidence type="ECO:0000256" key="4">
    <source>
        <dbReference type="PIRSR" id="PIRSR005739-1"/>
    </source>
</evidence>
<dbReference type="InterPro" id="IPR029063">
    <property type="entry name" value="SAM-dependent_MTases_sf"/>
</dbReference>
<feature type="domain" description="O-methyltransferase C-terminal" evidence="5">
    <location>
        <begin position="174"/>
        <end position="349"/>
    </location>
</feature>
<dbReference type="RefSeq" id="WP_188914757.1">
    <property type="nucleotide sequence ID" value="NZ_BMMF01000012.1"/>
</dbReference>
<dbReference type="InterPro" id="IPR012967">
    <property type="entry name" value="COMT_dimerisation"/>
</dbReference>
<dbReference type="Proteomes" id="UP000600449">
    <property type="component" value="Unassembled WGS sequence"/>
</dbReference>
<dbReference type="AlphaFoldDB" id="A0A917QEI8"/>
<keyword evidence="2" id="KW-0808">Transferase</keyword>
<evidence type="ECO:0000256" key="1">
    <source>
        <dbReference type="ARBA" id="ARBA00022603"/>
    </source>
</evidence>
<dbReference type="Gene3D" id="1.10.10.10">
    <property type="entry name" value="Winged helix-like DNA-binding domain superfamily/Winged helix DNA-binding domain"/>
    <property type="match status" value="1"/>
</dbReference>
<evidence type="ECO:0000259" key="6">
    <source>
        <dbReference type="Pfam" id="PF08100"/>
    </source>
</evidence>
<evidence type="ECO:0000256" key="3">
    <source>
        <dbReference type="ARBA" id="ARBA00022691"/>
    </source>
</evidence>
<dbReference type="InterPro" id="IPR036390">
    <property type="entry name" value="WH_DNA-bd_sf"/>
</dbReference>
<sequence length="369" mass="38611">MRPPDLVLALRDRLVSSERFQAFAERFAPTRGIARRRASALFDIVAGFVYTQTLLACLRLDLFETLRGNPLTPAEIAARTGLPEEGARRLLDAACAIGLLQPRSRGRIGLGPHGAAVLGNPAVAPMALHHPLLYEDLADPVACLARGPGGGALARYWAYARAADPAALADEAVGAYTDLMAASQPMVARQILDAYDVSRHATLMDVGGGAGAFLRAAAARAPKTRLVLFDLPPVARAASARFAADGLGDRIEAIGGDMFADPLPEGADAISLVRILHDHDDAQALAILEAVRAALPPGGVAIIGEPMSGTPGAQAVTQAYFGLYLYAMGSGRPRTPPENAAMAREAGFASTRFVKTRVPLVASVLVATV</sequence>
<dbReference type="PROSITE" id="PS51683">
    <property type="entry name" value="SAM_OMT_II"/>
    <property type="match status" value="1"/>
</dbReference>
<keyword evidence="3" id="KW-0949">S-adenosyl-L-methionine</keyword>
<dbReference type="InterPro" id="IPR036388">
    <property type="entry name" value="WH-like_DNA-bd_sf"/>
</dbReference>
<evidence type="ECO:0000259" key="5">
    <source>
        <dbReference type="Pfam" id="PF00891"/>
    </source>
</evidence>
<dbReference type="Pfam" id="PF08100">
    <property type="entry name" value="Dimerisation"/>
    <property type="match status" value="1"/>
</dbReference>
<dbReference type="InterPro" id="IPR016461">
    <property type="entry name" value="COMT-like"/>
</dbReference>
<dbReference type="InterPro" id="IPR001077">
    <property type="entry name" value="COMT_C"/>
</dbReference>
<dbReference type="GO" id="GO:0032259">
    <property type="term" value="P:methylation"/>
    <property type="evidence" value="ECO:0007669"/>
    <property type="project" value="UniProtKB-KW"/>
</dbReference>
<keyword evidence="1" id="KW-0489">Methyltransferase</keyword>
<dbReference type="PIRSF" id="PIRSF005739">
    <property type="entry name" value="O-mtase"/>
    <property type="match status" value="1"/>
</dbReference>
<gene>
    <name evidence="7" type="ORF">GCM10011322_37140</name>
</gene>
<evidence type="ECO:0000313" key="8">
    <source>
        <dbReference type="Proteomes" id="UP000600449"/>
    </source>
</evidence>
<dbReference type="PANTHER" id="PTHR43712:SF2">
    <property type="entry name" value="O-METHYLTRANSFERASE CICE"/>
    <property type="match status" value="1"/>
</dbReference>
<accession>A0A917QEI8</accession>
<dbReference type="GO" id="GO:0008171">
    <property type="term" value="F:O-methyltransferase activity"/>
    <property type="evidence" value="ECO:0007669"/>
    <property type="project" value="InterPro"/>
</dbReference>
<dbReference type="SUPFAM" id="SSF53335">
    <property type="entry name" value="S-adenosyl-L-methionine-dependent methyltransferases"/>
    <property type="match status" value="1"/>
</dbReference>
<evidence type="ECO:0000313" key="7">
    <source>
        <dbReference type="EMBL" id="GGK46625.1"/>
    </source>
</evidence>
<dbReference type="Pfam" id="PF00891">
    <property type="entry name" value="Methyltransf_2"/>
    <property type="match status" value="1"/>
</dbReference>
<keyword evidence="8" id="KW-1185">Reference proteome</keyword>